<name>A0A7S0CD43_9STRA</name>
<proteinExistence type="predicted"/>
<feature type="compositionally biased region" description="Basic and acidic residues" evidence="1">
    <location>
        <begin position="1"/>
        <end position="10"/>
    </location>
</feature>
<dbReference type="AlphaFoldDB" id="A0A7S0CD43"/>
<gene>
    <name evidence="2" type="ORF">PINE0816_LOCUS15349</name>
</gene>
<feature type="region of interest" description="Disordered" evidence="1">
    <location>
        <begin position="1"/>
        <end position="27"/>
    </location>
</feature>
<evidence type="ECO:0000313" key="2">
    <source>
        <dbReference type="EMBL" id="CAD8419214.1"/>
    </source>
</evidence>
<protein>
    <submittedName>
        <fullName evidence="2">Uncharacterized protein</fullName>
    </submittedName>
</protein>
<organism evidence="2">
    <name type="scientific">Proboscia inermis</name>
    <dbReference type="NCBI Taxonomy" id="420281"/>
    <lineage>
        <taxon>Eukaryota</taxon>
        <taxon>Sar</taxon>
        <taxon>Stramenopiles</taxon>
        <taxon>Ochrophyta</taxon>
        <taxon>Bacillariophyta</taxon>
        <taxon>Coscinodiscophyceae</taxon>
        <taxon>Rhizosoleniophycidae</taxon>
        <taxon>Rhizosoleniales</taxon>
        <taxon>Rhizosoleniaceae</taxon>
        <taxon>Proboscia</taxon>
    </lineage>
</organism>
<reference evidence="2" key="1">
    <citation type="submission" date="2021-01" db="EMBL/GenBank/DDBJ databases">
        <authorList>
            <person name="Corre E."/>
            <person name="Pelletier E."/>
            <person name="Niang G."/>
            <person name="Scheremetjew M."/>
            <person name="Finn R."/>
            <person name="Kale V."/>
            <person name="Holt S."/>
            <person name="Cochrane G."/>
            <person name="Meng A."/>
            <person name="Brown T."/>
            <person name="Cohen L."/>
        </authorList>
    </citation>
    <scope>NUCLEOTIDE SEQUENCE</scope>
    <source>
        <strain evidence="2">CCAP1064/1</strain>
    </source>
</reference>
<accession>A0A7S0CD43</accession>
<sequence>MIHSYQKEKLSSSGQFFTPKKKKSGSKTEFYSIAVEKNLFPSKSNHLSNISFSEAFCSSIIILVFRGTRVYVSFPSFSKIIFSFSGKNALLCFKKQTKVKDKESTTKKSKHSFIRCVCFF</sequence>
<dbReference type="EMBL" id="HBEL01032773">
    <property type="protein sequence ID" value="CAD8419214.1"/>
    <property type="molecule type" value="Transcribed_RNA"/>
</dbReference>
<evidence type="ECO:0000256" key="1">
    <source>
        <dbReference type="SAM" id="MobiDB-lite"/>
    </source>
</evidence>